<dbReference type="NCBIfam" id="TIGR00724">
    <property type="entry name" value="urea_amlyse_rel"/>
    <property type="match status" value="1"/>
</dbReference>
<accession>A0A0P6W6T2</accession>
<comment type="caution">
    <text evidence="5">The sequence shown here is derived from an EMBL/GenBank/DDBJ whole genome shotgun (WGS) entry which is preliminary data.</text>
</comment>
<evidence type="ECO:0000256" key="1">
    <source>
        <dbReference type="ARBA" id="ARBA00022741"/>
    </source>
</evidence>
<evidence type="ECO:0000259" key="4">
    <source>
        <dbReference type="SMART" id="SM00797"/>
    </source>
</evidence>
<evidence type="ECO:0000256" key="3">
    <source>
        <dbReference type="ARBA" id="ARBA00022840"/>
    </source>
</evidence>
<evidence type="ECO:0000313" key="6">
    <source>
        <dbReference type="Proteomes" id="UP000050398"/>
    </source>
</evidence>
<keyword evidence="3" id="KW-0067">ATP-binding</keyword>
<evidence type="ECO:0000313" key="5">
    <source>
        <dbReference type="EMBL" id="KPL60652.1"/>
    </source>
</evidence>
<gene>
    <name evidence="5" type="ORF">AM506_05950</name>
</gene>
<dbReference type="eggNOG" id="COG1984">
    <property type="taxonomic scope" value="Bacteria"/>
</dbReference>
<dbReference type="GO" id="GO:0016787">
    <property type="term" value="F:hydrolase activity"/>
    <property type="evidence" value="ECO:0007669"/>
    <property type="project" value="UniProtKB-KW"/>
</dbReference>
<keyword evidence="1" id="KW-0547">Nucleotide-binding</keyword>
<protein>
    <submittedName>
        <fullName evidence="5">KipI antagonist</fullName>
    </submittedName>
</protein>
<evidence type="ECO:0000256" key="2">
    <source>
        <dbReference type="ARBA" id="ARBA00022801"/>
    </source>
</evidence>
<dbReference type="InterPro" id="IPR052708">
    <property type="entry name" value="PxpC"/>
</dbReference>
<organism evidence="5 6">
    <name type="scientific">Rossellomorea vietnamensis</name>
    <dbReference type="NCBI Taxonomy" id="218284"/>
    <lineage>
        <taxon>Bacteria</taxon>
        <taxon>Bacillati</taxon>
        <taxon>Bacillota</taxon>
        <taxon>Bacilli</taxon>
        <taxon>Bacillales</taxon>
        <taxon>Bacillaceae</taxon>
        <taxon>Rossellomorea</taxon>
    </lineage>
</organism>
<name>A0A0P6W6T2_9BACI</name>
<feature type="domain" description="Carboxyltransferase" evidence="4">
    <location>
        <begin position="23"/>
        <end position="320"/>
    </location>
</feature>
<dbReference type="AlphaFoldDB" id="A0A0P6W6T2"/>
<dbReference type="SUPFAM" id="SSF50891">
    <property type="entry name" value="Cyclophilin-like"/>
    <property type="match status" value="1"/>
</dbReference>
<dbReference type="PANTHER" id="PTHR43309">
    <property type="entry name" value="5-OXOPROLINASE SUBUNIT C"/>
    <property type="match status" value="1"/>
</dbReference>
<dbReference type="EMBL" id="LIXZ01000003">
    <property type="protein sequence ID" value="KPL60652.1"/>
    <property type="molecule type" value="Genomic_DNA"/>
</dbReference>
<reference evidence="5 6" key="1">
    <citation type="submission" date="2015-08" db="EMBL/GenBank/DDBJ databases">
        <title>Draft Genome Sequence of Bacillus vietnamensis UCD-SED5.</title>
        <authorList>
            <person name="Lee R.D."/>
            <person name="Jospin G."/>
            <person name="Lang J.M."/>
            <person name="Coil D.A."/>
            <person name="Eisen J.A."/>
        </authorList>
    </citation>
    <scope>NUCLEOTIDE SEQUENCE [LARGE SCALE GENOMIC DNA]</scope>
    <source>
        <strain evidence="5 6">UCD-SED5</strain>
    </source>
</reference>
<dbReference type="Gene3D" id="2.40.100.10">
    <property type="entry name" value="Cyclophilin-like"/>
    <property type="match status" value="1"/>
</dbReference>
<dbReference type="PANTHER" id="PTHR43309:SF5">
    <property type="entry name" value="5-OXOPROLINASE SUBUNIT C"/>
    <property type="match status" value="1"/>
</dbReference>
<keyword evidence="2" id="KW-0378">Hydrolase</keyword>
<dbReference type="Pfam" id="PF02626">
    <property type="entry name" value="CT_A_B"/>
    <property type="match status" value="1"/>
</dbReference>
<dbReference type="PATRIC" id="fig|218284.4.peg.2310"/>
<dbReference type="RefSeq" id="WP_060671568.1">
    <property type="nucleotide sequence ID" value="NZ_JBCNGU010000004.1"/>
</dbReference>
<proteinExistence type="predicted"/>
<dbReference type="Proteomes" id="UP000050398">
    <property type="component" value="Unassembled WGS sequence"/>
</dbReference>
<dbReference type="GO" id="GO:0005524">
    <property type="term" value="F:ATP binding"/>
    <property type="evidence" value="ECO:0007669"/>
    <property type="project" value="UniProtKB-KW"/>
</dbReference>
<dbReference type="InterPro" id="IPR003778">
    <property type="entry name" value="CT_A_B"/>
</dbReference>
<sequence length="334" mass="36860">MINIIKPGLLTTIQDLGRYGYQKYGVIVSGSMDPLAHKIANLLVGNDVDEAALEITLMGPVLEFKETTLISICGGDLSPTIEGKPVPLRRSLLIKAGSVLKFGACTNGCRSYLAIAGGFNVEKVMNSRSTYVRAGIGGFEGRPLQAGDTLEAGKLNKESANMIDYLLPYVEKSDFTEIDWSISSEFISSYHQKKAIRVIPGTEYELFSEESREQFFNRPFKVSSQSDRMGYRLEGPSLQLDEEFDMISEAVAFGTIQVPSNGQPIVLLADRQTTGGYPRMGYIASVDLPLIAQAKPGEDITFTRISHEKAQELYIDRERQLNHLKQGIALKFNS</sequence>
<dbReference type="OrthoDB" id="9782422at2"/>
<dbReference type="SMART" id="SM00797">
    <property type="entry name" value="AHS2"/>
    <property type="match status" value="1"/>
</dbReference>
<dbReference type="InterPro" id="IPR029000">
    <property type="entry name" value="Cyclophilin-like_dom_sf"/>
</dbReference>